<accession>A0AAV7TA51</accession>
<feature type="non-terminal residue" evidence="1">
    <location>
        <position position="1"/>
    </location>
</feature>
<gene>
    <name evidence="1" type="ORF">NDU88_004620</name>
</gene>
<evidence type="ECO:0000313" key="2">
    <source>
        <dbReference type="Proteomes" id="UP001066276"/>
    </source>
</evidence>
<dbReference type="Proteomes" id="UP001066276">
    <property type="component" value="Chromosome 4_1"/>
</dbReference>
<feature type="non-terminal residue" evidence="1">
    <location>
        <position position="59"/>
    </location>
</feature>
<evidence type="ECO:0000313" key="1">
    <source>
        <dbReference type="EMBL" id="KAJ1172778.1"/>
    </source>
</evidence>
<protein>
    <submittedName>
        <fullName evidence="1">Uncharacterized protein</fullName>
    </submittedName>
</protein>
<name>A0AAV7TA51_PLEWA</name>
<reference evidence="1" key="1">
    <citation type="journal article" date="2022" name="bioRxiv">
        <title>Sequencing and chromosome-scale assembly of the giantPleurodeles waltlgenome.</title>
        <authorList>
            <person name="Brown T."/>
            <person name="Elewa A."/>
            <person name="Iarovenko S."/>
            <person name="Subramanian E."/>
            <person name="Araus A.J."/>
            <person name="Petzold A."/>
            <person name="Susuki M."/>
            <person name="Suzuki K.-i.T."/>
            <person name="Hayashi T."/>
            <person name="Toyoda A."/>
            <person name="Oliveira C."/>
            <person name="Osipova E."/>
            <person name="Leigh N.D."/>
            <person name="Simon A."/>
            <person name="Yun M.H."/>
        </authorList>
    </citation>
    <scope>NUCLEOTIDE SEQUENCE</scope>
    <source>
        <strain evidence="1">20211129_DDA</strain>
        <tissue evidence="1">Liver</tissue>
    </source>
</reference>
<organism evidence="1 2">
    <name type="scientific">Pleurodeles waltl</name>
    <name type="common">Iberian ribbed newt</name>
    <dbReference type="NCBI Taxonomy" id="8319"/>
    <lineage>
        <taxon>Eukaryota</taxon>
        <taxon>Metazoa</taxon>
        <taxon>Chordata</taxon>
        <taxon>Craniata</taxon>
        <taxon>Vertebrata</taxon>
        <taxon>Euteleostomi</taxon>
        <taxon>Amphibia</taxon>
        <taxon>Batrachia</taxon>
        <taxon>Caudata</taxon>
        <taxon>Salamandroidea</taxon>
        <taxon>Salamandridae</taxon>
        <taxon>Pleurodelinae</taxon>
        <taxon>Pleurodeles</taxon>
    </lineage>
</organism>
<dbReference type="EMBL" id="JANPWB010000007">
    <property type="protein sequence ID" value="KAJ1172778.1"/>
    <property type="molecule type" value="Genomic_DNA"/>
</dbReference>
<comment type="caution">
    <text evidence="1">The sequence shown here is derived from an EMBL/GenBank/DDBJ whole genome shotgun (WGS) entry which is preliminary data.</text>
</comment>
<proteinExistence type="predicted"/>
<keyword evidence="2" id="KW-1185">Reference proteome</keyword>
<sequence length="59" mass="6461">TLRPNSAGRAFSTVYGLRTLREAKGTHLCGFADLEPGFANQREFNIGLEALAGVLRRLK</sequence>
<dbReference type="AlphaFoldDB" id="A0AAV7TA51"/>